<feature type="region of interest" description="Disordered" evidence="1">
    <location>
        <begin position="94"/>
        <end position="128"/>
    </location>
</feature>
<accession>A0A2U8VV14</accession>
<dbReference type="AlphaFoldDB" id="A0A2U8VV14"/>
<evidence type="ECO:0000256" key="2">
    <source>
        <dbReference type="SAM" id="SignalP"/>
    </source>
</evidence>
<sequence>MSRLPSPRLRTLGLLALVLAGTAAQAADFDGPYGPRPDLGPGRGPGFEEDYGRRPPPRFPRFSAGPDGEPSCRVFVKRRFDADGEPVIRRVRVCDEPEDRGLPRRPRFDPPPRDFSDGPGGRWGGPRW</sequence>
<evidence type="ECO:0000256" key="1">
    <source>
        <dbReference type="SAM" id="MobiDB-lite"/>
    </source>
</evidence>
<feature type="signal peptide" evidence="2">
    <location>
        <begin position="1"/>
        <end position="26"/>
    </location>
</feature>
<keyword evidence="2" id="KW-0732">Signal</keyword>
<reference evidence="3 4" key="1">
    <citation type="submission" date="2018-05" db="EMBL/GenBank/DDBJ databases">
        <title>Complete Genome Sequence of Methylobacterium sp. 17Sr1-43.</title>
        <authorList>
            <person name="Srinivasan S."/>
        </authorList>
    </citation>
    <scope>NUCLEOTIDE SEQUENCE [LARGE SCALE GENOMIC DNA]</scope>
    <source>
        <strain evidence="3 4">17Sr1-43</strain>
    </source>
</reference>
<dbReference type="EMBL" id="CP029551">
    <property type="protein sequence ID" value="AWN36976.1"/>
    <property type="molecule type" value="Genomic_DNA"/>
</dbReference>
<feature type="chain" id="PRO_5016166409" evidence="2">
    <location>
        <begin position="27"/>
        <end position="128"/>
    </location>
</feature>
<name>A0A2U8VV14_9HYPH</name>
<evidence type="ECO:0000313" key="3">
    <source>
        <dbReference type="EMBL" id="AWN36976.1"/>
    </source>
</evidence>
<organism evidence="3 4">
    <name type="scientific">Methylobacterium radiodurans</name>
    <dbReference type="NCBI Taxonomy" id="2202828"/>
    <lineage>
        <taxon>Bacteria</taxon>
        <taxon>Pseudomonadati</taxon>
        <taxon>Pseudomonadota</taxon>
        <taxon>Alphaproteobacteria</taxon>
        <taxon>Hyphomicrobiales</taxon>
        <taxon>Methylobacteriaceae</taxon>
        <taxon>Methylobacterium</taxon>
    </lineage>
</organism>
<keyword evidence="4" id="KW-1185">Reference proteome</keyword>
<proteinExistence type="predicted"/>
<gene>
    <name evidence="3" type="ORF">DK427_15565</name>
</gene>
<dbReference type="Proteomes" id="UP000246058">
    <property type="component" value="Chromosome"/>
</dbReference>
<feature type="compositionally biased region" description="Low complexity" evidence="1">
    <location>
        <begin position="26"/>
        <end position="40"/>
    </location>
</feature>
<dbReference type="OrthoDB" id="8005938at2"/>
<evidence type="ECO:0000313" key="4">
    <source>
        <dbReference type="Proteomes" id="UP000246058"/>
    </source>
</evidence>
<dbReference type="RefSeq" id="WP_109952061.1">
    <property type="nucleotide sequence ID" value="NZ_CP029551.1"/>
</dbReference>
<feature type="compositionally biased region" description="Basic and acidic residues" evidence="1">
    <location>
        <begin position="94"/>
        <end position="116"/>
    </location>
</feature>
<feature type="compositionally biased region" description="Gly residues" evidence="1">
    <location>
        <begin position="118"/>
        <end position="128"/>
    </location>
</feature>
<protein>
    <submittedName>
        <fullName evidence="3">Uncharacterized protein</fullName>
    </submittedName>
</protein>
<feature type="region of interest" description="Disordered" evidence="1">
    <location>
        <begin position="26"/>
        <end position="70"/>
    </location>
</feature>
<dbReference type="KEGG" id="meti:DK427_15565"/>